<evidence type="ECO:0000256" key="1">
    <source>
        <dbReference type="SAM" id="Phobius"/>
    </source>
</evidence>
<name>A0ABV5WMH2_9BACI</name>
<protein>
    <submittedName>
        <fullName evidence="2">YqzE family protein</fullName>
    </submittedName>
</protein>
<keyword evidence="1" id="KW-0472">Membrane</keyword>
<keyword evidence="3" id="KW-1185">Reference proteome</keyword>
<dbReference type="Proteomes" id="UP001589609">
    <property type="component" value="Unassembled WGS sequence"/>
</dbReference>
<evidence type="ECO:0000313" key="2">
    <source>
        <dbReference type="EMBL" id="MFB9761864.1"/>
    </source>
</evidence>
<evidence type="ECO:0000313" key="3">
    <source>
        <dbReference type="Proteomes" id="UP001589609"/>
    </source>
</evidence>
<organism evidence="2 3">
    <name type="scientific">Ectobacillus funiculus</name>
    <dbReference type="NCBI Taxonomy" id="137993"/>
    <lineage>
        <taxon>Bacteria</taxon>
        <taxon>Bacillati</taxon>
        <taxon>Bacillota</taxon>
        <taxon>Bacilli</taxon>
        <taxon>Bacillales</taxon>
        <taxon>Bacillaceae</taxon>
        <taxon>Ectobacillus</taxon>
    </lineage>
</organism>
<dbReference type="EMBL" id="JBHMAF010000196">
    <property type="protein sequence ID" value="MFB9761864.1"/>
    <property type="molecule type" value="Genomic_DNA"/>
</dbReference>
<sequence length="69" mass="8482">MSTNDYVKFVTQQFVSYMDSPKQERKQKREERRNVRDPFLVRWFGILPLSLALLYKELRMKQENRKKDA</sequence>
<dbReference type="Pfam" id="PF14038">
    <property type="entry name" value="YqzE"/>
    <property type="match status" value="1"/>
</dbReference>
<reference evidence="2 3" key="1">
    <citation type="submission" date="2024-09" db="EMBL/GenBank/DDBJ databases">
        <authorList>
            <person name="Sun Q."/>
            <person name="Mori K."/>
        </authorList>
    </citation>
    <scope>NUCLEOTIDE SEQUENCE [LARGE SCALE GENOMIC DNA]</scope>
    <source>
        <strain evidence="2 3">JCM 11201</strain>
    </source>
</reference>
<keyword evidence="1" id="KW-1133">Transmembrane helix</keyword>
<proteinExistence type="predicted"/>
<dbReference type="InterPro" id="IPR025622">
    <property type="entry name" value="YqzE"/>
</dbReference>
<feature type="transmembrane region" description="Helical" evidence="1">
    <location>
        <begin position="39"/>
        <end position="58"/>
    </location>
</feature>
<dbReference type="RefSeq" id="WP_129727204.1">
    <property type="nucleotide sequence ID" value="NZ_JAPCYI010000001.1"/>
</dbReference>
<keyword evidence="1" id="KW-0812">Transmembrane</keyword>
<gene>
    <name evidence="2" type="ORF">ACFFMS_26915</name>
</gene>
<comment type="caution">
    <text evidence="2">The sequence shown here is derived from an EMBL/GenBank/DDBJ whole genome shotgun (WGS) entry which is preliminary data.</text>
</comment>
<accession>A0ABV5WMH2</accession>